<keyword evidence="3" id="KW-1185">Reference proteome</keyword>
<dbReference type="EMBL" id="LT598488">
    <property type="protein sequence ID" value="SCW01791.1"/>
    <property type="molecule type" value="Genomic_DNA"/>
</dbReference>
<evidence type="ECO:0000313" key="3">
    <source>
        <dbReference type="Proteomes" id="UP000190831"/>
    </source>
</evidence>
<accession>A0A1G4MD30</accession>
<name>A0A1G4MD30_LACFM</name>
<organism evidence="2 3">
    <name type="scientific">Lachancea fermentati</name>
    <name type="common">Zygosaccharomyces fermentati</name>
    <dbReference type="NCBI Taxonomy" id="4955"/>
    <lineage>
        <taxon>Eukaryota</taxon>
        <taxon>Fungi</taxon>
        <taxon>Dikarya</taxon>
        <taxon>Ascomycota</taxon>
        <taxon>Saccharomycotina</taxon>
        <taxon>Saccharomycetes</taxon>
        <taxon>Saccharomycetales</taxon>
        <taxon>Saccharomycetaceae</taxon>
        <taxon>Lachancea</taxon>
    </lineage>
</organism>
<sequence>MAGKDRLFNPRSLYFDNLDALECWYFKKSISSNDKINIARERIIDYKSAEPLDSARKEGETPILTVCHDFKGGYQKWEDRNPLGEYKHPTGDHYWLRYTELVGEFIYFSHHTISIPTVCWSNYLHRHGTPVLGTLILENFDNGTAGAELFKRKDDGTFLFVEILTSLCKTFNFEGWLVNLETKFPVDVAHDVPSFVQALTSSINSNVPQGRVVWYDSYLQDFNRVIYQNEVNEFNETFFFKSDKFMTNYAWDLSNMEKTLKNVGILGMRNKVSVGIDIWGRSMKVGQGGMTTDIALSYVKKFGGNATLFAPAWTYENFDHEQFTRIDDEFWTRIENSIGRDKDRETMPLHVGGGAMTFLTLFSTGAGKYFNMNGSTVSSSNWVQLSMASPMPIKDETLKVDESDAYIGGTCLKFTPDMEKGSICLFRFQQYFKAKSVDDHKLQVRVHFKNSIEKLSVFLKLNCFVIRRGKKSGQTFKVKEFIVKVPLKISKNWEYAESSFNIPKLSLAFNEEFLLDDVSLCWCPDSYDGDFLTESWVMVPEQEEDGTDGGGLLLGLFSLELFNQRAKVSEQSQNLYLSPENTLRWKDDPKSFMWVVLDSDHLAGVTFTPIWPVSEKAYSNMSILQVNRNGICSQIGVTSI</sequence>
<dbReference type="AlphaFoldDB" id="A0A1G4MD30"/>
<dbReference type="Gene3D" id="2.60.120.260">
    <property type="entry name" value="Galactose-binding domain-like"/>
    <property type="match status" value="1"/>
</dbReference>
<dbReference type="InterPro" id="IPR032979">
    <property type="entry name" value="ENGase"/>
</dbReference>
<dbReference type="PANTHER" id="PTHR13246:SF1">
    <property type="entry name" value="CYTOSOLIC ENDO-BETA-N-ACETYLGLUCOSAMINIDASE"/>
    <property type="match status" value="1"/>
</dbReference>
<dbReference type="InterPro" id="IPR005201">
    <property type="entry name" value="TIM_ENGase"/>
</dbReference>
<evidence type="ECO:0000313" key="2">
    <source>
        <dbReference type="EMBL" id="SCW01791.1"/>
    </source>
</evidence>
<dbReference type="STRING" id="4955.A0A1G4MD30"/>
<dbReference type="Proteomes" id="UP000190831">
    <property type="component" value="Chromosome E"/>
</dbReference>
<feature type="domain" description="Cytosolic endo-beta-N-acetylglucosaminidase TIM barrel" evidence="1">
    <location>
        <begin position="87"/>
        <end position="369"/>
    </location>
</feature>
<dbReference type="GO" id="GO:0005829">
    <property type="term" value="C:cytosol"/>
    <property type="evidence" value="ECO:0007669"/>
    <property type="project" value="UniProtKB-SubCell"/>
</dbReference>
<gene>
    <name evidence="2" type="ORF">LAFE_0E07338G</name>
</gene>
<dbReference type="OrthoDB" id="284473at2759"/>
<dbReference type="Pfam" id="PF03644">
    <property type="entry name" value="Glyco_hydro_85"/>
    <property type="match status" value="1"/>
</dbReference>
<reference evidence="3" key="1">
    <citation type="submission" date="2016-03" db="EMBL/GenBank/DDBJ databases">
        <authorList>
            <person name="Devillers H."/>
        </authorList>
    </citation>
    <scope>NUCLEOTIDE SEQUENCE [LARGE SCALE GENOMIC DNA]</scope>
</reference>
<dbReference type="OMA" id="SWINVCH"/>
<dbReference type="Gene3D" id="3.20.20.80">
    <property type="entry name" value="Glycosidases"/>
    <property type="match status" value="1"/>
</dbReference>
<evidence type="ECO:0000259" key="1">
    <source>
        <dbReference type="Pfam" id="PF03644"/>
    </source>
</evidence>
<dbReference type="PANTHER" id="PTHR13246">
    <property type="entry name" value="ENDO BETA N-ACETYLGLUCOSAMINIDASE"/>
    <property type="match status" value="1"/>
</dbReference>
<dbReference type="GO" id="GO:0033925">
    <property type="term" value="F:mannosyl-glycoprotein endo-beta-N-acetylglucosaminidase activity"/>
    <property type="evidence" value="ECO:0007669"/>
    <property type="project" value="UniProtKB-EC"/>
</dbReference>
<proteinExistence type="predicted"/>
<protein>
    <submittedName>
        <fullName evidence="2">LAFE_0E07338g1_1</fullName>
    </submittedName>
</protein>